<protein>
    <recommendedName>
        <fullName evidence="3">DUF7822 domain-containing protein</fullName>
    </recommendedName>
</protein>
<proteinExistence type="predicted"/>
<name>A0A6G8FJG6_9MICO</name>
<dbReference type="InterPro" id="IPR056724">
    <property type="entry name" value="DUF7822"/>
</dbReference>
<evidence type="ECO:0000259" key="3">
    <source>
        <dbReference type="Pfam" id="PF25135"/>
    </source>
</evidence>
<evidence type="ECO:0000313" key="4">
    <source>
        <dbReference type="EMBL" id="QIM16517.1"/>
    </source>
</evidence>
<dbReference type="Pfam" id="PF25135">
    <property type="entry name" value="DUF7822"/>
    <property type="match status" value="1"/>
</dbReference>
<dbReference type="EMBL" id="CP049934">
    <property type="protein sequence ID" value="QIM16517.1"/>
    <property type="molecule type" value="Genomic_DNA"/>
</dbReference>
<keyword evidence="2" id="KW-0812">Transmembrane</keyword>
<dbReference type="KEGG" id="lins:G7067_08990"/>
<sequence>MANRSYLYIIDRLPEEGEPLPLVRGVHENNYDVPLLHTLLVSGDPVEYPSLIGSSDPEDGWPPARCIVGNARQGIENLEQAFAALPNTSQVQEQIERARAALAAAINHGSYFVLEHAEITHDFAEDAAEAQLNSDRSYASAQHPDLSDLQQNAESLADEVTGASGFWSEHLYYTSVGTVPEPESAVAPSSEEQPEVPAQLPQSQPNPQSQPKKKLSLGARIGIIVGSVVVGIPLLLIVALKVYGAVSAPSGTVSDAAAITAVESYFDALAAGDVERALEHTGVDLTDPLLSQAVLDRSLELAPITNVAVKISDSGEGASGGNKMVEATFMLGDVTASKEFEVSGFDEEVWHIADATTLLISVDSRIAKLGGVSVNGVKVSDLEFVHLLPGAYEIALDTPYYELVGETEFIIANSEDAQILEDIEMELTQTAIDSFRSLVSVSLTECLASKEASSPCGIDIPTTLDSGETVVAGTVTRTLTPEGQSELDTMVPEQVLTDPLLLSTSAHFATKITASFVQDGQTVEGEVVWGFGNTASDFGNTDKKNAKAPTVDFSAATPVVTWG</sequence>
<evidence type="ECO:0000313" key="5">
    <source>
        <dbReference type="Proteomes" id="UP000501387"/>
    </source>
</evidence>
<keyword evidence="2" id="KW-0472">Membrane</keyword>
<reference evidence="4 5" key="1">
    <citation type="submission" date="2020-03" db="EMBL/GenBank/DDBJ databases">
        <title>Leucobacter sp. nov., isolated from beetles.</title>
        <authorList>
            <person name="Hyun D.-W."/>
            <person name="Bae J.-W."/>
        </authorList>
    </citation>
    <scope>NUCLEOTIDE SEQUENCE [LARGE SCALE GENOMIC DNA]</scope>
    <source>
        <strain evidence="4 5">HDW9B</strain>
    </source>
</reference>
<gene>
    <name evidence="4" type="ORF">G7067_08990</name>
</gene>
<evidence type="ECO:0000256" key="2">
    <source>
        <dbReference type="SAM" id="Phobius"/>
    </source>
</evidence>
<feature type="transmembrane region" description="Helical" evidence="2">
    <location>
        <begin position="217"/>
        <end position="240"/>
    </location>
</feature>
<accession>A0A6G8FJG6</accession>
<feature type="region of interest" description="Disordered" evidence="1">
    <location>
        <begin position="181"/>
        <end position="213"/>
    </location>
</feature>
<feature type="compositionally biased region" description="Low complexity" evidence="1">
    <location>
        <begin position="181"/>
        <end position="210"/>
    </location>
</feature>
<evidence type="ECO:0000256" key="1">
    <source>
        <dbReference type="SAM" id="MobiDB-lite"/>
    </source>
</evidence>
<keyword evidence="2" id="KW-1133">Transmembrane helix</keyword>
<keyword evidence="5" id="KW-1185">Reference proteome</keyword>
<dbReference type="AlphaFoldDB" id="A0A6G8FJG6"/>
<dbReference type="Proteomes" id="UP000501387">
    <property type="component" value="Chromosome"/>
</dbReference>
<organism evidence="4 5">
    <name type="scientific">Leucobacter insecticola</name>
    <dbReference type="NCBI Taxonomy" id="2714934"/>
    <lineage>
        <taxon>Bacteria</taxon>
        <taxon>Bacillati</taxon>
        <taxon>Actinomycetota</taxon>
        <taxon>Actinomycetes</taxon>
        <taxon>Micrococcales</taxon>
        <taxon>Microbacteriaceae</taxon>
        <taxon>Leucobacter</taxon>
    </lineage>
</organism>
<dbReference type="RefSeq" id="WP_166323602.1">
    <property type="nucleotide sequence ID" value="NZ_CP049934.1"/>
</dbReference>
<feature type="domain" description="DUF7822" evidence="3">
    <location>
        <begin position="13"/>
        <end position="154"/>
    </location>
</feature>